<evidence type="ECO:0000259" key="2">
    <source>
        <dbReference type="SMART" id="SM00499"/>
    </source>
</evidence>
<organism evidence="3 4">
    <name type="scientific">Acacia crassicarpa</name>
    <name type="common">northern wattle</name>
    <dbReference type="NCBI Taxonomy" id="499986"/>
    <lineage>
        <taxon>Eukaryota</taxon>
        <taxon>Viridiplantae</taxon>
        <taxon>Streptophyta</taxon>
        <taxon>Embryophyta</taxon>
        <taxon>Tracheophyta</taxon>
        <taxon>Spermatophyta</taxon>
        <taxon>Magnoliopsida</taxon>
        <taxon>eudicotyledons</taxon>
        <taxon>Gunneridae</taxon>
        <taxon>Pentapetalae</taxon>
        <taxon>rosids</taxon>
        <taxon>fabids</taxon>
        <taxon>Fabales</taxon>
        <taxon>Fabaceae</taxon>
        <taxon>Caesalpinioideae</taxon>
        <taxon>mimosoid clade</taxon>
        <taxon>Acacieae</taxon>
        <taxon>Acacia</taxon>
    </lineage>
</organism>
<feature type="chain" id="PRO_5042136644" description="Bifunctional inhibitor/plant lipid transfer protein/seed storage helical domain-containing protein" evidence="1">
    <location>
        <begin position="30"/>
        <end position="106"/>
    </location>
</feature>
<dbReference type="SMART" id="SM00499">
    <property type="entry name" value="AAI"/>
    <property type="match status" value="1"/>
</dbReference>
<dbReference type="GO" id="GO:0005504">
    <property type="term" value="F:fatty acid binding"/>
    <property type="evidence" value="ECO:0007669"/>
    <property type="project" value="InterPro"/>
</dbReference>
<dbReference type="PANTHER" id="PTHR33122:SF43">
    <property type="entry name" value="BIFUNCTIONAL INHIBITOR_PLANT LIPID TRANSFER PROTEIN_SEED STORAGE HELICAL DOMAIN-CONTAINING PROTEIN"/>
    <property type="match status" value="1"/>
</dbReference>
<proteinExistence type="predicted"/>
<dbReference type="InterPro" id="IPR036312">
    <property type="entry name" value="Bifun_inhib/LTP/seed_sf"/>
</dbReference>
<gene>
    <name evidence="3" type="ORF">QN277_016235</name>
</gene>
<evidence type="ECO:0000313" key="4">
    <source>
        <dbReference type="Proteomes" id="UP001293593"/>
    </source>
</evidence>
<reference evidence="3" key="1">
    <citation type="submission" date="2023-10" db="EMBL/GenBank/DDBJ databases">
        <title>Chromosome-level genome of the transformable northern wattle, Acacia crassicarpa.</title>
        <authorList>
            <person name="Massaro I."/>
            <person name="Sinha N.R."/>
            <person name="Poethig S."/>
            <person name="Leichty A.R."/>
        </authorList>
    </citation>
    <scope>NUCLEOTIDE SEQUENCE</scope>
    <source>
        <strain evidence="3">Acra3RX</strain>
        <tissue evidence="3">Leaf</tissue>
    </source>
</reference>
<comment type="caution">
    <text evidence="3">The sequence shown here is derived from an EMBL/GenBank/DDBJ whole genome shotgun (WGS) entry which is preliminary data.</text>
</comment>
<dbReference type="Pfam" id="PF14368">
    <property type="entry name" value="LTP_2"/>
    <property type="match status" value="1"/>
</dbReference>
<protein>
    <recommendedName>
        <fullName evidence="2">Bifunctional inhibitor/plant lipid transfer protein/seed storage helical domain-containing protein</fullName>
    </recommendedName>
</protein>
<sequence>MAIKLRSSALCLVAAAMLVIGLLGGGVEGVVLCNTDTTKLSLCRPAVTGANPPPPTEACCAVGRHADLACLCKYKSVLPALGIDPKKAVALPAKCGISTPPQCKGN</sequence>
<accession>A0AAE1MW83</accession>
<feature type="signal peptide" evidence="1">
    <location>
        <begin position="1"/>
        <end position="29"/>
    </location>
</feature>
<name>A0AAE1MW83_9FABA</name>
<dbReference type="PANTHER" id="PTHR33122">
    <property type="entry name" value="LIPID BINDING PROTEIN-RELATED"/>
    <property type="match status" value="1"/>
</dbReference>
<dbReference type="Proteomes" id="UP001293593">
    <property type="component" value="Unassembled WGS sequence"/>
</dbReference>
<dbReference type="CDD" id="cd04660">
    <property type="entry name" value="nsLTP_like"/>
    <property type="match status" value="1"/>
</dbReference>
<evidence type="ECO:0000256" key="1">
    <source>
        <dbReference type="SAM" id="SignalP"/>
    </source>
</evidence>
<dbReference type="AlphaFoldDB" id="A0AAE1MW83"/>
<dbReference type="InterPro" id="IPR044741">
    <property type="entry name" value="NsLTP-like"/>
</dbReference>
<feature type="domain" description="Bifunctional inhibitor/plant lipid transfer protein/seed storage helical" evidence="2">
    <location>
        <begin position="33"/>
        <end position="103"/>
    </location>
</feature>
<keyword evidence="1" id="KW-0732">Signal</keyword>
<evidence type="ECO:0000313" key="3">
    <source>
        <dbReference type="EMBL" id="KAK4278382.1"/>
    </source>
</evidence>
<dbReference type="SUPFAM" id="SSF47699">
    <property type="entry name" value="Bifunctional inhibitor/lipid-transfer protein/seed storage 2S albumin"/>
    <property type="match status" value="1"/>
</dbReference>
<dbReference type="Gene3D" id="1.10.110.10">
    <property type="entry name" value="Plant lipid-transfer and hydrophobic proteins"/>
    <property type="match status" value="1"/>
</dbReference>
<dbReference type="InterPro" id="IPR039265">
    <property type="entry name" value="DIR1-like"/>
</dbReference>
<dbReference type="InterPro" id="IPR016140">
    <property type="entry name" value="Bifunc_inhib/LTP/seed_store"/>
</dbReference>
<dbReference type="EMBL" id="JAWXYG010000003">
    <property type="protein sequence ID" value="KAK4278382.1"/>
    <property type="molecule type" value="Genomic_DNA"/>
</dbReference>
<keyword evidence="4" id="KW-1185">Reference proteome</keyword>
<dbReference type="GO" id="GO:0009627">
    <property type="term" value="P:systemic acquired resistance"/>
    <property type="evidence" value="ECO:0007669"/>
    <property type="project" value="InterPro"/>
</dbReference>